<evidence type="ECO:0000259" key="4">
    <source>
        <dbReference type="PROSITE" id="PS50102"/>
    </source>
</evidence>
<dbReference type="InterPro" id="IPR000504">
    <property type="entry name" value="RRM_dom"/>
</dbReference>
<dbReference type="Proteomes" id="UP000655225">
    <property type="component" value="Unassembled WGS sequence"/>
</dbReference>
<evidence type="ECO:0000256" key="1">
    <source>
        <dbReference type="ARBA" id="ARBA00022884"/>
    </source>
</evidence>
<dbReference type="SMART" id="SM00360">
    <property type="entry name" value="RRM"/>
    <property type="match status" value="1"/>
</dbReference>
<evidence type="ECO:0000313" key="5">
    <source>
        <dbReference type="EMBL" id="KAF8379313.1"/>
    </source>
</evidence>
<proteinExistence type="predicted"/>
<dbReference type="InterPro" id="IPR035979">
    <property type="entry name" value="RBD_domain_sf"/>
</dbReference>
<feature type="compositionally biased region" description="Acidic residues" evidence="3">
    <location>
        <begin position="118"/>
        <end position="127"/>
    </location>
</feature>
<organism evidence="5 6">
    <name type="scientific">Tetracentron sinense</name>
    <name type="common">Spur-leaf</name>
    <dbReference type="NCBI Taxonomy" id="13715"/>
    <lineage>
        <taxon>Eukaryota</taxon>
        <taxon>Viridiplantae</taxon>
        <taxon>Streptophyta</taxon>
        <taxon>Embryophyta</taxon>
        <taxon>Tracheophyta</taxon>
        <taxon>Spermatophyta</taxon>
        <taxon>Magnoliopsida</taxon>
        <taxon>Trochodendrales</taxon>
        <taxon>Trochodendraceae</taxon>
        <taxon>Tetracentron</taxon>
    </lineage>
</organism>
<feature type="compositionally biased region" description="Polar residues" evidence="3">
    <location>
        <begin position="58"/>
        <end position="67"/>
    </location>
</feature>
<reference evidence="5 6" key="1">
    <citation type="submission" date="2020-04" db="EMBL/GenBank/DDBJ databases">
        <title>Plant Genome Project.</title>
        <authorList>
            <person name="Zhang R.-G."/>
        </authorList>
    </citation>
    <scope>NUCLEOTIDE SEQUENCE [LARGE SCALE GENOMIC DNA]</scope>
    <source>
        <strain evidence="5">YNK0</strain>
        <tissue evidence="5">Leaf</tissue>
    </source>
</reference>
<feature type="compositionally biased region" description="Low complexity" evidence="3">
    <location>
        <begin position="38"/>
        <end position="49"/>
    </location>
</feature>
<dbReference type="Gene3D" id="3.30.70.330">
    <property type="match status" value="2"/>
</dbReference>
<name>A0A834YBN3_TETSI</name>
<protein>
    <recommendedName>
        <fullName evidence="4">RRM domain-containing protein</fullName>
    </recommendedName>
</protein>
<feature type="compositionally biased region" description="Basic and acidic residues" evidence="3">
    <location>
        <begin position="28"/>
        <end position="37"/>
    </location>
</feature>
<dbReference type="AlphaFoldDB" id="A0A834YBN3"/>
<feature type="compositionally biased region" description="Basic and acidic residues" evidence="3">
    <location>
        <begin position="85"/>
        <end position="95"/>
    </location>
</feature>
<feature type="domain" description="RRM" evidence="4">
    <location>
        <begin position="218"/>
        <end position="299"/>
    </location>
</feature>
<dbReference type="GO" id="GO:0003723">
    <property type="term" value="F:RNA binding"/>
    <property type="evidence" value="ECO:0007669"/>
    <property type="project" value="UniProtKB-UniRule"/>
</dbReference>
<evidence type="ECO:0000313" key="6">
    <source>
        <dbReference type="Proteomes" id="UP000655225"/>
    </source>
</evidence>
<feature type="compositionally biased region" description="Polar residues" evidence="3">
    <location>
        <begin position="74"/>
        <end position="84"/>
    </location>
</feature>
<dbReference type="CDD" id="cd00590">
    <property type="entry name" value="RRM_SF"/>
    <property type="match status" value="1"/>
</dbReference>
<accession>A0A834YBN3</accession>
<gene>
    <name evidence="5" type="ORF">HHK36_028746</name>
</gene>
<keyword evidence="1 2" id="KW-0694">RNA-binding</keyword>
<dbReference type="SUPFAM" id="SSF54928">
    <property type="entry name" value="RNA-binding domain, RBD"/>
    <property type="match status" value="2"/>
</dbReference>
<dbReference type="OrthoDB" id="3800936at2759"/>
<feature type="compositionally biased region" description="Basic residues" evidence="3">
    <location>
        <begin position="455"/>
        <end position="464"/>
    </location>
</feature>
<keyword evidence="6" id="KW-1185">Reference proteome</keyword>
<dbReference type="InterPro" id="IPR012677">
    <property type="entry name" value="Nucleotide-bd_a/b_plait_sf"/>
</dbReference>
<evidence type="ECO:0000256" key="2">
    <source>
        <dbReference type="PROSITE-ProRule" id="PRU00176"/>
    </source>
</evidence>
<dbReference type="PROSITE" id="PS50102">
    <property type="entry name" value="RRM"/>
    <property type="match status" value="1"/>
</dbReference>
<feature type="compositionally biased region" description="Basic and acidic residues" evidence="3">
    <location>
        <begin position="179"/>
        <end position="189"/>
    </location>
</feature>
<sequence>MFFCEALVPTSDLLLPENPKSPSSSCDVGKERERATEKAAAAAKKSPALPKERKLTPKSKQQLVPSSNEEENRVSNPEVPSNTAEENKDQEEKELNKKRRVIYVNNKLVILGTKQNIVDEETEAVEIEDPKGSGDGNNELVILGAKQDLVQEETAAAENEDTKGGGDGNNDTPGANEGCTREGDGKKSENDEEDNEEDEETCVYTNVPFTDREKEKDFEIFVGGLDKGAVEEDLIKVFGRFGEIQATRIVKHPSTKKSKGFAFIRYATVEQAKKALAELKDGMEVLETLKSFGIEHIEDMYLPDDTKDEGKSNVIAFLEFSTHSDAMAAFQRLRKPDAVFGCDISAKVTFAQTSMHPSKEALSQVKTVYVEGLTDSWDEDKVKEFCKQYEGINNAHVGGDIKVKANLAKSLNKGRLQKKSARGGFKVKEDERTEEAGPSKMKGHAKLKEAERKGKAVPKLKTAKGGKPYEPQRSVAEGQGAGVTSRSETTNRQRNELPAKGEKRSRRDTNTGYSKRPSKKPRGQAMVLETKGTALTLERQGRAAPLLLHMGIHIHRDMLHLRTRVLLMIDAFQEPHAGFIEPSAGNEGRDQRGYGLIRASGYDGQGRSGIAYGGFVLPPYAPNYASYTGYEGSGSGAGYYPSSGAYPPRQAYY</sequence>
<feature type="region of interest" description="Disordered" evidence="3">
    <location>
        <begin position="9"/>
        <end position="99"/>
    </location>
</feature>
<dbReference type="PANTHER" id="PTHR21245">
    <property type="entry name" value="HETEROGENEOUS NUCLEAR RIBONUCLEOPROTEIN"/>
    <property type="match status" value="1"/>
</dbReference>
<feature type="compositionally biased region" description="Acidic residues" evidence="3">
    <location>
        <begin position="190"/>
        <end position="201"/>
    </location>
</feature>
<feature type="compositionally biased region" description="Basic and acidic residues" evidence="3">
    <location>
        <begin position="426"/>
        <end position="437"/>
    </location>
</feature>
<feature type="region of interest" description="Disordered" evidence="3">
    <location>
        <begin position="114"/>
        <end position="203"/>
    </location>
</feature>
<comment type="caution">
    <text evidence="5">The sequence shown here is derived from an EMBL/GenBank/DDBJ whole genome shotgun (WGS) entry which is preliminary data.</text>
</comment>
<evidence type="ECO:0000256" key="3">
    <source>
        <dbReference type="SAM" id="MobiDB-lite"/>
    </source>
</evidence>
<dbReference type="Pfam" id="PF00076">
    <property type="entry name" value="RRM_1"/>
    <property type="match status" value="1"/>
</dbReference>
<feature type="region of interest" description="Disordered" evidence="3">
    <location>
        <begin position="414"/>
        <end position="524"/>
    </location>
</feature>
<feature type="compositionally biased region" description="Basic and acidic residues" evidence="3">
    <location>
        <begin position="489"/>
        <end position="509"/>
    </location>
</feature>
<dbReference type="EMBL" id="JABCRI010000022">
    <property type="protein sequence ID" value="KAF8379313.1"/>
    <property type="molecule type" value="Genomic_DNA"/>
</dbReference>